<dbReference type="Gene3D" id="3.40.50.2000">
    <property type="entry name" value="Glycogen Phosphorylase B"/>
    <property type="match status" value="2"/>
</dbReference>
<evidence type="ECO:0000256" key="3">
    <source>
        <dbReference type="ARBA" id="ARBA00022679"/>
    </source>
</evidence>
<evidence type="ECO:0000313" key="5">
    <source>
        <dbReference type="Proteomes" id="UP001630127"/>
    </source>
</evidence>
<dbReference type="Proteomes" id="UP001630127">
    <property type="component" value="Unassembled WGS sequence"/>
</dbReference>
<dbReference type="EMBL" id="JBJUIK010000006">
    <property type="protein sequence ID" value="KAL3524961.1"/>
    <property type="molecule type" value="Genomic_DNA"/>
</dbReference>
<accession>A0ABD2ZZS1</accession>
<dbReference type="FunFam" id="3.40.50.2000:FF:000037">
    <property type="entry name" value="Glycosyltransferase"/>
    <property type="match status" value="1"/>
</dbReference>
<dbReference type="GO" id="GO:0016757">
    <property type="term" value="F:glycosyltransferase activity"/>
    <property type="evidence" value="ECO:0007669"/>
    <property type="project" value="UniProtKB-KW"/>
</dbReference>
<evidence type="ECO:0008006" key="6">
    <source>
        <dbReference type="Google" id="ProtNLM"/>
    </source>
</evidence>
<dbReference type="CDD" id="cd03784">
    <property type="entry name" value="GT1_Gtf-like"/>
    <property type="match status" value="1"/>
</dbReference>
<dbReference type="InterPro" id="IPR002213">
    <property type="entry name" value="UDP_glucos_trans"/>
</dbReference>
<dbReference type="PANTHER" id="PTHR48049:SF60">
    <property type="entry name" value="UDP-GLYCOSYLTRANSFERASE 91B1"/>
    <property type="match status" value="1"/>
</dbReference>
<name>A0ABD2ZZS1_9GENT</name>
<dbReference type="AlphaFoldDB" id="A0ABD2ZZS1"/>
<dbReference type="Pfam" id="PF00201">
    <property type="entry name" value="UDPGT"/>
    <property type="match status" value="1"/>
</dbReference>
<dbReference type="SUPFAM" id="SSF53756">
    <property type="entry name" value="UDP-Glycosyltransferase/glycogen phosphorylase"/>
    <property type="match status" value="1"/>
</dbReference>
<proteinExistence type="inferred from homology"/>
<comment type="caution">
    <text evidence="4">The sequence shown here is derived from an EMBL/GenBank/DDBJ whole genome shotgun (WGS) entry which is preliminary data.</text>
</comment>
<evidence type="ECO:0000313" key="4">
    <source>
        <dbReference type="EMBL" id="KAL3524961.1"/>
    </source>
</evidence>
<evidence type="ECO:0000256" key="2">
    <source>
        <dbReference type="ARBA" id="ARBA00022676"/>
    </source>
</evidence>
<keyword evidence="3" id="KW-0808">Transferase</keyword>
<comment type="similarity">
    <text evidence="1">Belongs to the UDP-glycosyltransferase family.</text>
</comment>
<dbReference type="InterPro" id="IPR050481">
    <property type="entry name" value="UDP-glycosyltransf_plant"/>
</dbReference>
<protein>
    <recommendedName>
        <fullName evidence="6">Glycosyltransferase</fullName>
    </recommendedName>
</protein>
<keyword evidence="5" id="KW-1185">Reference proteome</keyword>
<organism evidence="4 5">
    <name type="scientific">Cinchona calisaya</name>
    <dbReference type="NCBI Taxonomy" id="153742"/>
    <lineage>
        <taxon>Eukaryota</taxon>
        <taxon>Viridiplantae</taxon>
        <taxon>Streptophyta</taxon>
        <taxon>Embryophyta</taxon>
        <taxon>Tracheophyta</taxon>
        <taxon>Spermatophyta</taxon>
        <taxon>Magnoliopsida</taxon>
        <taxon>eudicotyledons</taxon>
        <taxon>Gunneridae</taxon>
        <taxon>Pentapetalae</taxon>
        <taxon>asterids</taxon>
        <taxon>lamiids</taxon>
        <taxon>Gentianales</taxon>
        <taxon>Rubiaceae</taxon>
        <taxon>Cinchonoideae</taxon>
        <taxon>Cinchoneae</taxon>
        <taxon>Cinchona</taxon>
    </lineage>
</organism>
<evidence type="ECO:0000256" key="1">
    <source>
        <dbReference type="ARBA" id="ARBA00009995"/>
    </source>
</evidence>
<keyword evidence="2" id="KW-0328">Glycosyltransferase</keyword>
<sequence>MAEKSSLHVALFPWLAFGHIIPYLELSKFILQKGHKVTFISTPRNIHRLPKIPPDLASSITFLKIPLPQVEGLPQNAEATLDVRTQDIPFLKKAYDGLEPDLTHFLENSLPDWIVHDFCAYWLPPIATKLGISKAFFSILSASSIVFFGPSDFAVNGTDPRKKAEDFKAPPKWVPFQTKVAYKSHEINWIMGAGQVNESGISDMYRYGTVAKGSDVIFVRHCYEFEGQWLNLLHELEQKPVIPVGLMPPKMEEGSSHDNSESWVLMKEWLDGQERASVVYIAFGSEVSLSQQELSELALGLELSKVPFFWCLRKPPGSTEFSSFELPNGFEERIRGRGFVWKSWAPQLKILSHESIGGFLTHCGWSSSIEGLMFGHPLIMLPFVIDTGLVARVLEDKQVGVEVLRNEQDGSYTRNSVADSVRLVMVENSGKVYREKAKEICGIFGDRDLHDGYIRKLIVYLENNGRRKSG</sequence>
<dbReference type="PANTHER" id="PTHR48049">
    <property type="entry name" value="GLYCOSYLTRANSFERASE"/>
    <property type="match status" value="1"/>
</dbReference>
<dbReference type="FunFam" id="3.40.50.2000:FF:000088">
    <property type="entry name" value="Glycosyltransferase"/>
    <property type="match status" value="1"/>
</dbReference>
<reference evidence="4 5" key="1">
    <citation type="submission" date="2024-11" db="EMBL/GenBank/DDBJ databases">
        <title>A near-complete genome assembly of Cinchona calisaya.</title>
        <authorList>
            <person name="Lian D.C."/>
            <person name="Zhao X.W."/>
            <person name="Wei L."/>
        </authorList>
    </citation>
    <scope>NUCLEOTIDE SEQUENCE [LARGE SCALE GENOMIC DNA]</scope>
    <source>
        <tissue evidence="4">Nenye</tissue>
    </source>
</reference>
<gene>
    <name evidence="4" type="ORF">ACH5RR_013333</name>
</gene>